<evidence type="ECO:0000256" key="9">
    <source>
        <dbReference type="ARBA" id="ARBA00023163"/>
    </source>
</evidence>
<evidence type="ECO:0000256" key="12">
    <source>
        <dbReference type="PIRSR" id="PIRSR000409-1"/>
    </source>
</evidence>
<dbReference type="InterPro" id="IPR004026">
    <property type="entry name" value="Ada_DNA_repair_Zn-bd"/>
</dbReference>
<dbReference type="SUPFAM" id="SSF46767">
    <property type="entry name" value="Methylated DNA-protein cysteine methyltransferase, C-terminal domain"/>
    <property type="match status" value="1"/>
</dbReference>
<evidence type="ECO:0000259" key="14">
    <source>
        <dbReference type="PROSITE" id="PS01124"/>
    </source>
</evidence>
<dbReference type="Pfam" id="PF02805">
    <property type="entry name" value="Ada_Zn_binding"/>
    <property type="match status" value="1"/>
</dbReference>
<dbReference type="InterPro" id="IPR016221">
    <property type="entry name" value="Bifunct_regulatory_prot_Ada"/>
</dbReference>
<dbReference type="Pfam" id="PF12833">
    <property type="entry name" value="HTH_18"/>
    <property type="match status" value="1"/>
</dbReference>
<dbReference type="Pfam" id="PF01035">
    <property type="entry name" value="DNA_binding_1"/>
    <property type="match status" value="1"/>
</dbReference>
<dbReference type="PROSITE" id="PS01124">
    <property type="entry name" value="HTH_ARAC_FAMILY_2"/>
    <property type="match status" value="1"/>
</dbReference>
<evidence type="ECO:0000256" key="3">
    <source>
        <dbReference type="ARBA" id="ARBA00011918"/>
    </source>
</evidence>
<gene>
    <name evidence="15" type="ORF">EAH77_05690</name>
</gene>
<dbReference type="PIRSF" id="PIRSF000409">
    <property type="entry name" value="Ada"/>
    <property type="match status" value="1"/>
</dbReference>
<evidence type="ECO:0000313" key="15">
    <source>
        <dbReference type="EMBL" id="TPG64366.1"/>
    </source>
</evidence>
<comment type="similarity">
    <text evidence="2">Belongs to the MGMT family.</text>
</comment>
<protein>
    <recommendedName>
        <fullName evidence="3">methylated-DNA--[protein]-cysteine S-methyltransferase</fullName>
        <ecNumber evidence="3">2.1.1.63</ecNumber>
    </recommendedName>
</protein>
<feature type="active site" description="Nucleophile; methyl group acceptor from methylphosphotriester" evidence="12">
    <location>
        <position position="50"/>
    </location>
</feature>
<keyword evidence="10" id="KW-0234">DNA repair</keyword>
<dbReference type="NCBIfam" id="NF011964">
    <property type="entry name" value="PRK15435.1"/>
    <property type="match status" value="1"/>
</dbReference>
<comment type="catalytic activity">
    <reaction evidence="11">
        <text>a 6-O-methyl-2'-deoxyguanosine in DNA + L-cysteinyl-[protein] = S-methyl-L-cysteinyl-[protein] + a 2'-deoxyguanosine in DNA</text>
        <dbReference type="Rhea" id="RHEA:24000"/>
        <dbReference type="Rhea" id="RHEA-COMP:10131"/>
        <dbReference type="Rhea" id="RHEA-COMP:10132"/>
        <dbReference type="Rhea" id="RHEA-COMP:11367"/>
        <dbReference type="Rhea" id="RHEA-COMP:11368"/>
        <dbReference type="ChEBI" id="CHEBI:29950"/>
        <dbReference type="ChEBI" id="CHEBI:82612"/>
        <dbReference type="ChEBI" id="CHEBI:85445"/>
        <dbReference type="ChEBI" id="CHEBI:85448"/>
        <dbReference type="EC" id="2.1.1.63"/>
    </reaction>
</comment>
<dbReference type="NCBIfam" id="TIGR00589">
    <property type="entry name" value="ogt"/>
    <property type="match status" value="1"/>
</dbReference>
<dbReference type="InterPro" id="IPR009057">
    <property type="entry name" value="Homeodomain-like_sf"/>
</dbReference>
<feature type="binding site" evidence="13">
    <location>
        <position position="50"/>
    </location>
    <ligand>
        <name>Zn(2+)</name>
        <dbReference type="ChEBI" id="CHEBI:29105"/>
    </ligand>
</feature>
<dbReference type="InterPro" id="IPR018060">
    <property type="entry name" value="HTH_AraC"/>
</dbReference>
<evidence type="ECO:0000256" key="4">
    <source>
        <dbReference type="ARBA" id="ARBA00022603"/>
    </source>
</evidence>
<evidence type="ECO:0000256" key="11">
    <source>
        <dbReference type="ARBA" id="ARBA00049348"/>
    </source>
</evidence>
<evidence type="ECO:0000256" key="7">
    <source>
        <dbReference type="ARBA" id="ARBA00023015"/>
    </source>
</evidence>
<proteinExistence type="inferred from homology"/>
<dbReference type="InterPro" id="IPR001497">
    <property type="entry name" value="MethylDNA_cys_MeTrfase_AS"/>
</dbReference>
<dbReference type="InterPro" id="IPR036631">
    <property type="entry name" value="MGMT_N_sf"/>
</dbReference>
<dbReference type="EC" id="2.1.1.63" evidence="3"/>
<dbReference type="FunFam" id="1.10.10.10:FF:000214">
    <property type="entry name" value="Methylated-DNA--protein-cysteine methyltransferase"/>
    <property type="match status" value="1"/>
</dbReference>
<keyword evidence="13" id="KW-0479">Metal-binding</keyword>
<reference evidence="15 16" key="1">
    <citation type="journal article" date="2019" name="Environ. Microbiol.">
        <title>Species interactions and distinct microbial communities in high Arctic permafrost affected cryosols are associated with the CH4 and CO2 gas fluxes.</title>
        <authorList>
            <person name="Altshuler I."/>
            <person name="Hamel J."/>
            <person name="Turney S."/>
            <person name="Magnuson E."/>
            <person name="Levesque R."/>
            <person name="Greer C."/>
            <person name="Whyte L.G."/>
        </authorList>
    </citation>
    <scope>NUCLEOTIDE SEQUENCE [LARGE SCALE GENOMIC DNA]</scope>
    <source>
        <strain evidence="15 16">E4</strain>
    </source>
</reference>
<dbReference type="InterPro" id="IPR036217">
    <property type="entry name" value="MethylDNA_cys_MeTrfase_DNAb"/>
</dbReference>
<dbReference type="InterPro" id="IPR035451">
    <property type="entry name" value="Ada-like_dom_sf"/>
</dbReference>
<dbReference type="OrthoDB" id="9802228at2"/>
<dbReference type="GO" id="GO:0006281">
    <property type="term" value="P:DNA repair"/>
    <property type="evidence" value="ECO:0007669"/>
    <property type="project" value="UniProtKB-KW"/>
</dbReference>
<dbReference type="InterPro" id="IPR036388">
    <property type="entry name" value="WH-like_DNA-bd_sf"/>
</dbReference>
<dbReference type="PANTHER" id="PTHR10815">
    <property type="entry name" value="METHYLATED-DNA--PROTEIN-CYSTEINE METHYLTRANSFERASE"/>
    <property type="match status" value="1"/>
</dbReference>
<dbReference type="SUPFAM" id="SSF57884">
    <property type="entry name" value="Ada DNA repair protein, N-terminal domain (N-Ada 10)"/>
    <property type="match status" value="1"/>
</dbReference>
<keyword evidence="16" id="KW-1185">Reference proteome</keyword>
<dbReference type="GO" id="GO:0003700">
    <property type="term" value="F:DNA-binding transcription factor activity"/>
    <property type="evidence" value="ECO:0007669"/>
    <property type="project" value="InterPro"/>
</dbReference>
<dbReference type="GO" id="GO:0043565">
    <property type="term" value="F:sequence-specific DNA binding"/>
    <property type="evidence" value="ECO:0007669"/>
    <property type="project" value="InterPro"/>
</dbReference>
<feature type="domain" description="HTH araC/xylS-type" evidence="14">
    <location>
        <begin position="100"/>
        <end position="196"/>
    </location>
</feature>
<dbReference type="EMBL" id="RCZD01000002">
    <property type="protein sequence ID" value="TPG64366.1"/>
    <property type="molecule type" value="Genomic_DNA"/>
</dbReference>
<dbReference type="SUPFAM" id="SSF46689">
    <property type="entry name" value="Homeodomain-like"/>
    <property type="match status" value="1"/>
</dbReference>
<keyword evidence="13" id="KW-0862">Zinc</keyword>
<evidence type="ECO:0000256" key="10">
    <source>
        <dbReference type="ARBA" id="ARBA00023204"/>
    </source>
</evidence>
<keyword evidence="5 15" id="KW-0808">Transferase</keyword>
<dbReference type="Gene3D" id="3.30.160.70">
    <property type="entry name" value="Methylated DNA-protein cysteine methyltransferase domain"/>
    <property type="match status" value="1"/>
</dbReference>
<dbReference type="InterPro" id="IPR014048">
    <property type="entry name" value="MethylDNA_cys_MeTrfase_DNA-bd"/>
</dbReference>
<dbReference type="AlphaFoldDB" id="A0A502GTR5"/>
<evidence type="ECO:0000256" key="5">
    <source>
        <dbReference type="ARBA" id="ARBA00022679"/>
    </source>
</evidence>
<dbReference type="GO" id="GO:0003908">
    <property type="term" value="F:methylated-DNA-[protein]-cysteine S-methyltransferase activity"/>
    <property type="evidence" value="ECO:0007669"/>
    <property type="project" value="UniProtKB-EC"/>
</dbReference>
<evidence type="ECO:0000256" key="1">
    <source>
        <dbReference type="ARBA" id="ARBA00001286"/>
    </source>
</evidence>
<dbReference type="PROSITE" id="PS00374">
    <property type="entry name" value="MGMT"/>
    <property type="match status" value="1"/>
</dbReference>
<comment type="cofactor">
    <cofactor evidence="13">
        <name>Zn(2+)</name>
        <dbReference type="ChEBI" id="CHEBI:29105"/>
    </cofactor>
    <text evidence="13">Binds 1 zinc ion per subunit.</text>
</comment>
<feature type="active site" description="Nucleophile; methyl group acceptor from either O6-methylguanine or O4-methylthymine" evidence="12">
    <location>
        <position position="334"/>
    </location>
</feature>
<evidence type="ECO:0000313" key="16">
    <source>
        <dbReference type="Proteomes" id="UP000317663"/>
    </source>
</evidence>
<keyword evidence="15" id="KW-0238">DNA-binding</keyword>
<dbReference type="CDD" id="cd06445">
    <property type="entry name" value="ATase"/>
    <property type="match status" value="1"/>
</dbReference>
<dbReference type="Gene3D" id="3.40.10.10">
    <property type="entry name" value="DNA Methylphosphotriester Repair Domain"/>
    <property type="match status" value="1"/>
</dbReference>
<feature type="binding site" evidence="13">
    <location>
        <position position="54"/>
    </location>
    <ligand>
        <name>Zn(2+)</name>
        <dbReference type="ChEBI" id="CHEBI:29105"/>
    </ligand>
</feature>
<keyword evidence="8" id="KW-0010">Activator</keyword>
<dbReference type="GO" id="GO:0008270">
    <property type="term" value="F:zinc ion binding"/>
    <property type="evidence" value="ECO:0007669"/>
    <property type="project" value="InterPro"/>
</dbReference>
<evidence type="ECO:0000256" key="13">
    <source>
        <dbReference type="PIRSR" id="PIRSR000409-3"/>
    </source>
</evidence>
<dbReference type="Gene3D" id="1.10.10.60">
    <property type="entry name" value="Homeodomain-like"/>
    <property type="match status" value="1"/>
</dbReference>
<keyword evidence="4 15" id="KW-0489">Methyltransferase</keyword>
<dbReference type="Proteomes" id="UP000317663">
    <property type="component" value="Unassembled WGS sequence"/>
</dbReference>
<comment type="caution">
    <text evidence="15">The sequence shown here is derived from an EMBL/GenBank/DDBJ whole genome shotgun (WGS) entry which is preliminary data.</text>
</comment>
<organism evidence="15 16">
    <name type="scientific">Ewingella americana</name>
    <dbReference type="NCBI Taxonomy" id="41202"/>
    <lineage>
        <taxon>Bacteria</taxon>
        <taxon>Pseudomonadati</taxon>
        <taxon>Pseudomonadota</taxon>
        <taxon>Gammaproteobacteria</taxon>
        <taxon>Enterobacterales</taxon>
        <taxon>Yersiniaceae</taxon>
        <taxon>Ewingella</taxon>
    </lineage>
</organism>
<name>A0A502GTR5_9GAMM</name>
<evidence type="ECO:0000256" key="2">
    <source>
        <dbReference type="ARBA" id="ARBA00008711"/>
    </source>
</evidence>
<evidence type="ECO:0000256" key="6">
    <source>
        <dbReference type="ARBA" id="ARBA00022763"/>
    </source>
</evidence>
<dbReference type="SUPFAM" id="SSF53155">
    <property type="entry name" value="Methylated DNA-protein cysteine methyltransferase domain"/>
    <property type="match status" value="1"/>
</dbReference>
<sequence>MPVTTLSGQIDPSNTLTETHNDPRWQAVVDCNASADGQFVYAVKTTGIYCAPSCASRQPNPKNVVFFTDAEAAERAGFRPCKRCRQGLISLVQHHTRQVERACRLIEQADQALTLNDLATSVGISPYYFHRLFKAQTGVTPKEYGLALRTRRMRENLLENVPVTEAIYQSGYGSDGRFYENSPAVLGMTPNAFRSGGRGVEVWFAIGKCSLGNILVAESSRGICAILLGDDPERLIQQLQDSFHHAVLQGANPDFEQRMATIIGFVDAPQKGLDLPLDIRGTAFQQRVWQALREIPFGTTASYSQIAQNMGAPTAVRAVAGACAANLLAVAIPCHRVVKNDGQISGYRWGVERKQALLAHEKKTESE</sequence>
<dbReference type="SMART" id="SM00342">
    <property type="entry name" value="HTH_ARAC"/>
    <property type="match status" value="1"/>
</dbReference>
<feature type="binding site" evidence="13">
    <location>
        <position position="81"/>
    </location>
    <ligand>
        <name>Zn(2+)</name>
        <dbReference type="ChEBI" id="CHEBI:29105"/>
    </ligand>
</feature>
<dbReference type="PANTHER" id="PTHR10815:SF14">
    <property type="entry name" value="BIFUNCTIONAL TRANSCRIPTIONAL ACTIVATOR_DNA REPAIR ENZYME ADA"/>
    <property type="match status" value="1"/>
</dbReference>
<evidence type="ECO:0000256" key="8">
    <source>
        <dbReference type="ARBA" id="ARBA00023159"/>
    </source>
</evidence>
<keyword evidence="9" id="KW-0804">Transcription</keyword>
<dbReference type="Gene3D" id="1.10.10.10">
    <property type="entry name" value="Winged helix-like DNA-binding domain superfamily/Winged helix DNA-binding domain"/>
    <property type="match status" value="1"/>
</dbReference>
<comment type="catalytic activity">
    <reaction evidence="1">
        <text>a 4-O-methyl-thymidine in DNA + L-cysteinyl-[protein] = a thymidine in DNA + S-methyl-L-cysteinyl-[protein]</text>
        <dbReference type="Rhea" id="RHEA:53428"/>
        <dbReference type="Rhea" id="RHEA-COMP:10131"/>
        <dbReference type="Rhea" id="RHEA-COMP:10132"/>
        <dbReference type="Rhea" id="RHEA-COMP:13555"/>
        <dbReference type="Rhea" id="RHEA-COMP:13556"/>
        <dbReference type="ChEBI" id="CHEBI:29950"/>
        <dbReference type="ChEBI" id="CHEBI:82612"/>
        <dbReference type="ChEBI" id="CHEBI:137386"/>
        <dbReference type="ChEBI" id="CHEBI:137387"/>
        <dbReference type="EC" id="2.1.1.63"/>
    </reaction>
</comment>
<accession>A0A502GTR5</accession>
<keyword evidence="7" id="KW-0805">Transcription regulation</keyword>
<keyword evidence="6" id="KW-0227">DNA damage</keyword>
<feature type="binding site" evidence="13">
    <location>
        <position position="84"/>
    </location>
    <ligand>
        <name>Zn(2+)</name>
        <dbReference type="ChEBI" id="CHEBI:29105"/>
    </ligand>
</feature>
<dbReference type="GO" id="GO:0032259">
    <property type="term" value="P:methylation"/>
    <property type="evidence" value="ECO:0007669"/>
    <property type="project" value="UniProtKB-KW"/>
</dbReference>